<evidence type="ECO:0000313" key="2">
    <source>
        <dbReference type="Proteomes" id="UP000274199"/>
    </source>
</evidence>
<dbReference type="EMBL" id="MH884508">
    <property type="protein sequence ID" value="AYP68294.1"/>
    <property type="molecule type" value="Genomic_DNA"/>
</dbReference>
<sequence length="97" mass="11403">MKKDVLDIFYENWDGDIVLSNIHNFKSEQDFLEQAQKYVDKTRGYHIPVITTNTELITIVVNEDGEWHSKNIADKKGFDGEEMLVYKADLDWESVNY</sequence>
<accession>A0A3G3BVN7</accession>
<dbReference type="Proteomes" id="UP000274199">
    <property type="component" value="Segment"/>
</dbReference>
<evidence type="ECO:0000313" key="1">
    <source>
        <dbReference type="EMBL" id="AYP68294.1"/>
    </source>
</evidence>
<proteinExistence type="predicted"/>
<reference evidence="1 2" key="1">
    <citation type="submission" date="2018-09" db="EMBL/GenBank/DDBJ databases">
        <title>Comparative Genomic Analysis of Eight Novel Haloalkaliphilic Bacteriophages from Lake Elmenteita, Kenya.</title>
        <authorList>
            <person name="Akhwale J.K."/>
        </authorList>
    </citation>
    <scope>NUCLEOTIDE SEQUENCE [LARGE SCALE GENOMIC DNA]</scope>
</reference>
<protein>
    <submittedName>
        <fullName evidence="1">Uncharacterized protein</fullName>
    </submittedName>
</protein>
<gene>
    <name evidence="1" type="ORF">vBBcoS136_00180</name>
</gene>
<organism evidence="1 2">
    <name type="scientific">Bacillus phage vB_BcoS-136</name>
    <dbReference type="NCBI Taxonomy" id="2419619"/>
    <lineage>
        <taxon>Viruses</taxon>
        <taxon>Duplodnaviria</taxon>
        <taxon>Heunggongvirae</taxon>
        <taxon>Uroviricota</taxon>
        <taxon>Caudoviricetes</taxon>
        <taxon>Heleneionescovirinae</taxon>
        <taxon>Kenyattavirus</taxon>
        <taxon>Kenyattavirus kv136</taxon>
    </lineage>
</organism>
<keyword evidence="2" id="KW-1185">Reference proteome</keyword>
<name>A0A3G3BVN7_9CAUD</name>